<name>A0AAV1IHG9_9CHLO</name>
<feature type="region of interest" description="Disordered" evidence="1">
    <location>
        <begin position="315"/>
        <end position="369"/>
    </location>
</feature>
<sequence length="369" mass="38149">MATNPEDTVGSSLDDRVQSRSTPEQGVSLSNAAAKQADEGDKKRKTEDGALNHTAHPSATDVSADGVSQAAPVFSQHFGMSSHLYSSPYIGQADDSGNLVSSSMMPGSIAQNSVYSAAQVSAAQRSGHAIGEADITAVSSMGSNAAVSQHLGISQIGMSQVGTSGPYGNVGSMAGTMGYSAGQYTMAGGQFTGGYHPGSSSKMAMPGEIVGTVTLPIYNVSPYPVPVTGSSQSGQQQHYHHMQNMGAPVGETEWHCNDTGVQQSHFMRDGSTATNFGSVLLTHTHRQPLSQENVAAMQSQDDTLLAAKLEQAQLSEEYEGGQKNADLGRTDSKRGLRGAMAPMHTGTSAAEASNWVSGGSQQWVSGGSA</sequence>
<dbReference type="Proteomes" id="UP001314263">
    <property type="component" value="Unassembled WGS sequence"/>
</dbReference>
<feature type="compositionally biased region" description="Polar residues" evidence="1">
    <location>
        <begin position="1"/>
        <end position="11"/>
    </location>
</feature>
<feature type="compositionally biased region" description="Low complexity" evidence="1">
    <location>
        <begin position="355"/>
        <end position="369"/>
    </location>
</feature>
<feature type="region of interest" description="Disordered" evidence="1">
    <location>
        <begin position="1"/>
        <end position="64"/>
    </location>
</feature>
<proteinExistence type="predicted"/>
<accession>A0AAV1IHG9</accession>
<reference evidence="2 3" key="1">
    <citation type="submission" date="2023-10" db="EMBL/GenBank/DDBJ databases">
        <authorList>
            <person name="Maclean D."/>
            <person name="Macfadyen A."/>
        </authorList>
    </citation>
    <scope>NUCLEOTIDE SEQUENCE [LARGE SCALE GENOMIC DNA]</scope>
</reference>
<comment type="caution">
    <text evidence="2">The sequence shown here is derived from an EMBL/GenBank/DDBJ whole genome shotgun (WGS) entry which is preliminary data.</text>
</comment>
<protein>
    <submittedName>
        <fullName evidence="2">Uncharacterized protein</fullName>
    </submittedName>
</protein>
<organism evidence="2 3">
    <name type="scientific">Coccomyxa viridis</name>
    <dbReference type="NCBI Taxonomy" id="1274662"/>
    <lineage>
        <taxon>Eukaryota</taxon>
        <taxon>Viridiplantae</taxon>
        <taxon>Chlorophyta</taxon>
        <taxon>core chlorophytes</taxon>
        <taxon>Trebouxiophyceae</taxon>
        <taxon>Trebouxiophyceae incertae sedis</taxon>
        <taxon>Coccomyxaceae</taxon>
        <taxon>Coccomyxa</taxon>
    </lineage>
</organism>
<dbReference type="EMBL" id="CAUYUE010000012">
    <property type="protein sequence ID" value="CAK0785465.1"/>
    <property type="molecule type" value="Genomic_DNA"/>
</dbReference>
<dbReference type="AlphaFoldDB" id="A0AAV1IHG9"/>
<evidence type="ECO:0000313" key="2">
    <source>
        <dbReference type="EMBL" id="CAK0785465.1"/>
    </source>
</evidence>
<feature type="compositionally biased region" description="Basic and acidic residues" evidence="1">
    <location>
        <begin position="36"/>
        <end position="50"/>
    </location>
</feature>
<feature type="compositionally biased region" description="Polar residues" evidence="1">
    <location>
        <begin position="19"/>
        <end position="33"/>
    </location>
</feature>
<evidence type="ECO:0000313" key="3">
    <source>
        <dbReference type="Proteomes" id="UP001314263"/>
    </source>
</evidence>
<keyword evidence="3" id="KW-1185">Reference proteome</keyword>
<gene>
    <name evidence="2" type="ORF">CVIRNUC_008674</name>
</gene>
<evidence type="ECO:0000256" key="1">
    <source>
        <dbReference type="SAM" id="MobiDB-lite"/>
    </source>
</evidence>